<accession>A0A238ZMK0</accession>
<gene>
    <name evidence="2" type="ORF">SAMN05216252_101406</name>
</gene>
<organism evidence="2 3">
    <name type="scientific">Actinacidiphila glaucinigra</name>
    <dbReference type="NCBI Taxonomy" id="235986"/>
    <lineage>
        <taxon>Bacteria</taxon>
        <taxon>Bacillati</taxon>
        <taxon>Actinomycetota</taxon>
        <taxon>Actinomycetes</taxon>
        <taxon>Kitasatosporales</taxon>
        <taxon>Streptomycetaceae</taxon>
        <taxon>Actinacidiphila</taxon>
    </lineage>
</organism>
<evidence type="ECO:0000313" key="2">
    <source>
        <dbReference type="EMBL" id="SNR84597.1"/>
    </source>
</evidence>
<dbReference type="Proteomes" id="UP000198280">
    <property type="component" value="Unassembled WGS sequence"/>
</dbReference>
<reference evidence="2 3" key="1">
    <citation type="submission" date="2017-06" db="EMBL/GenBank/DDBJ databases">
        <authorList>
            <person name="Kim H.J."/>
            <person name="Triplett B.A."/>
        </authorList>
    </citation>
    <scope>NUCLEOTIDE SEQUENCE [LARGE SCALE GENOMIC DNA]</scope>
    <source>
        <strain evidence="2 3">CGMCC 4.1858</strain>
    </source>
</reference>
<dbReference type="EMBL" id="FZOF01000001">
    <property type="protein sequence ID" value="SNR84597.1"/>
    <property type="molecule type" value="Genomic_DNA"/>
</dbReference>
<dbReference type="AlphaFoldDB" id="A0A238ZMK0"/>
<name>A0A238ZMK0_9ACTN</name>
<evidence type="ECO:0000313" key="3">
    <source>
        <dbReference type="Proteomes" id="UP000198280"/>
    </source>
</evidence>
<proteinExistence type="predicted"/>
<feature type="region of interest" description="Disordered" evidence="1">
    <location>
        <begin position="23"/>
        <end position="65"/>
    </location>
</feature>
<keyword evidence="3" id="KW-1185">Reference proteome</keyword>
<sequence>MLGPVDESDRALARAFGGALASFVATGRPDGGEGGDGGSEEGRGPWRPYEPGAAASVRGFGPPVH</sequence>
<protein>
    <submittedName>
        <fullName evidence="2">Para-nitrobenzyl esterase</fullName>
    </submittedName>
</protein>
<evidence type="ECO:0000256" key="1">
    <source>
        <dbReference type="SAM" id="MobiDB-lite"/>
    </source>
</evidence>